<evidence type="ECO:0000256" key="3">
    <source>
        <dbReference type="ARBA" id="ARBA00022741"/>
    </source>
</evidence>
<organism evidence="9 10">
    <name type="scientific">Ameca splendens</name>
    <dbReference type="NCBI Taxonomy" id="208324"/>
    <lineage>
        <taxon>Eukaryota</taxon>
        <taxon>Metazoa</taxon>
        <taxon>Chordata</taxon>
        <taxon>Craniata</taxon>
        <taxon>Vertebrata</taxon>
        <taxon>Euteleostomi</taxon>
        <taxon>Actinopterygii</taxon>
        <taxon>Neopterygii</taxon>
        <taxon>Teleostei</taxon>
        <taxon>Neoteleostei</taxon>
        <taxon>Acanthomorphata</taxon>
        <taxon>Ovalentaria</taxon>
        <taxon>Atherinomorphae</taxon>
        <taxon>Cyprinodontiformes</taxon>
        <taxon>Goodeidae</taxon>
        <taxon>Ameca</taxon>
    </lineage>
</organism>
<keyword evidence="3 6" id="KW-0547">Nucleotide-binding</keyword>
<dbReference type="PANTHER" id="PTHR24058:SF17">
    <property type="entry name" value="HOMEODOMAIN INTERACTING PROTEIN KINASE, ISOFORM D"/>
    <property type="match status" value="1"/>
</dbReference>
<keyword evidence="10" id="KW-1185">Reference proteome</keyword>
<dbReference type="Proteomes" id="UP001469553">
    <property type="component" value="Unassembled WGS sequence"/>
</dbReference>
<sequence length="588" mass="65973">MADRAELTEKLNKHQWLLPETPSTMGNKCCTPSPDPGVEALNPLPHRYEILKYLGEGGSAVVLKCLDRHTQKNVAVKFAKRKNKLNHEAAMMNFLMKYNLDQHNIIKFHHSSSSNSCLVFDMCDITLHDYFKKRKTPMDLQDIGTVIQQLAVALHALKNFGIIHCDLKTNNIMVVNQKRKPLEVKLIDFGLAVFPHQANQTINQCLFYKAPELILGLPYSTAVDIWSLGCVMGKMLLNCALFPGESEYETLRYIIDLLGPPPDHMVNAGRKSAQYFKRTVSNQWVLKTPAEYWGKDQQLTNRKSYKARFWHRARMSHLKFEELAATEERKNCITLIKAMLQWDPEKRITPKGILNHSFIIRNCCNPSSSCLLSITALGQEPNTNKDAGSSTTMAHPTSTNQEKKLFNCVVNLLQERRCTFDIADQPMDSDKNLLQLPQIDWPPCEQLGQPAPTENRFLLSNRDGERPITGPSLKSTIKQEEQSPLADVVPDTTKESYSQTTKDCSKPKQKGFLQNIISYSSSSAYPGPGRGGSRLIRDTSLSPDISSSSSGGEPKAFPGQPRDRHSPSSGSWAVPLASPRWDVPGTPP</sequence>
<evidence type="ECO:0000256" key="4">
    <source>
        <dbReference type="ARBA" id="ARBA00022777"/>
    </source>
</evidence>
<dbReference type="InterPro" id="IPR050494">
    <property type="entry name" value="Ser_Thr_dual-spec_kinase"/>
</dbReference>
<dbReference type="InterPro" id="IPR017441">
    <property type="entry name" value="Protein_kinase_ATP_BS"/>
</dbReference>
<keyword evidence="5 6" id="KW-0067">ATP-binding</keyword>
<dbReference type="PANTHER" id="PTHR24058">
    <property type="entry name" value="DUAL SPECIFICITY PROTEIN KINASE"/>
    <property type="match status" value="1"/>
</dbReference>
<feature type="binding site" evidence="6">
    <location>
        <position position="77"/>
    </location>
    <ligand>
        <name>ATP</name>
        <dbReference type="ChEBI" id="CHEBI:30616"/>
    </ligand>
</feature>
<evidence type="ECO:0000256" key="2">
    <source>
        <dbReference type="ARBA" id="ARBA00022679"/>
    </source>
</evidence>
<evidence type="ECO:0000313" key="9">
    <source>
        <dbReference type="EMBL" id="MEQ2310462.1"/>
    </source>
</evidence>
<dbReference type="InterPro" id="IPR000719">
    <property type="entry name" value="Prot_kinase_dom"/>
</dbReference>
<dbReference type="PROSITE" id="PS00107">
    <property type="entry name" value="PROTEIN_KINASE_ATP"/>
    <property type="match status" value="1"/>
</dbReference>
<dbReference type="PROSITE" id="PS50011">
    <property type="entry name" value="PROTEIN_KINASE_DOM"/>
    <property type="match status" value="1"/>
</dbReference>
<evidence type="ECO:0000313" key="10">
    <source>
        <dbReference type="Proteomes" id="UP001469553"/>
    </source>
</evidence>
<dbReference type="SMART" id="SM00220">
    <property type="entry name" value="S_TKc"/>
    <property type="match status" value="1"/>
</dbReference>
<evidence type="ECO:0000256" key="1">
    <source>
        <dbReference type="ARBA" id="ARBA00022527"/>
    </source>
</evidence>
<dbReference type="EMBL" id="JAHRIP010075732">
    <property type="protein sequence ID" value="MEQ2310462.1"/>
    <property type="molecule type" value="Genomic_DNA"/>
</dbReference>
<proteinExistence type="predicted"/>
<accession>A0ABV0ZXJ3</accession>
<evidence type="ECO:0000256" key="7">
    <source>
        <dbReference type="SAM" id="MobiDB-lite"/>
    </source>
</evidence>
<feature type="compositionally biased region" description="Low complexity" evidence="7">
    <location>
        <begin position="518"/>
        <end position="527"/>
    </location>
</feature>
<dbReference type="InterPro" id="IPR008271">
    <property type="entry name" value="Ser/Thr_kinase_AS"/>
</dbReference>
<evidence type="ECO:0000256" key="5">
    <source>
        <dbReference type="ARBA" id="ARBA00022840"/>
    </source>
</evidence>
<dbReference type="SUPFAM" id="SSF56112">
    <property type="entry name" value="Protein kinase-like (PK-like)"/>
    <property type="match status" value="1"/>
</dbReference>
<feature type="region of interest" description="Disordered" evidence="7">
    <location>
        <begin position="455"/>
        <end position="588"/>
    </location>
</feature>
<dbReference type="Pfam" id="PF00069">
    <property type="entry name" value="Pkinase"/>
    <property type="match status" value="1"/>
</dbReference>
<evidence type="ECO:0000259" key="8">
    <source>
        <dbReference type="PROSITE" id="PS50011"/>
    </source>
</evidence>
<comment type="caution">
    <text evidence="9">The sequence shown here is derived from an EMBL/GenBank/DDBJ whole genome shotgun (WGS) entry which is preliminary data.</text>
</comment>
<dbReference type="Gene3D" id="3.30.200.20">
    <property type="entry name" value="Phosphorylase Kinase, domain 1"/>
    <property type="match status" value="1"/>
</dbReference>
<dbReference type="PROSITE" id="PS00108">
    <property type="entry name" value="PROTEIN_KINASE_ST"/>
    <property type="match status" value="1"/>
</dbReference>
<dbReference type="Gene3D" id="1.10.510.10">
    <property type="entry name" value="Transferase(Phosphotransferase) domain 1"/>
    <property type="match status" value="1"/>
</dbReference>
<protein>
    <recommendedName>
        <fullName evidence="8">Protein kinase domain-containing protein</fullName>
    </recommendedName>
</protein>
<keyword evidence="2" id="KW-0808">Transferase</keyword>
<feature type="domain" description="Protein kinase" evidence="8">
    <location>
        <begin position="48"/>
        <end position="359"/>
    </location>
</feature>
<evidence type="ECO:0000256" key="6">
    <source>
        <dbReference type="PROSITE-ProRule" id="PRU10141"/>
    </source>
</evidence>
<reference evidence="9 10" key="1">
    <citation type="submission" date="2021-06" db="EMBL/GenBank/DDBJ databases">
        <authorList>
            <person name="Palmer J.M."/>
        </authorList>
    </citation>
    <scope>NUCLEOTIDE SEQUENCE [LARGE SCALE GENOMIC DNA]</scope>
    <source>
        <strain evidence="9 10">AS_MEX2019</strain>
        <tissue evidence="9">Muscle</tissue>
    </source>
</reference>
<keyword evidence="1" id="KW-0723">Serine/threonine-protein kinase</keyword>
<feature type="compositionally biased region" description="Low complexity" evidence="7">
    <location>
        <begin position="540"/>
        <end position="550"/>
    </location>
</feature>
<gene>
    <name evidence="9" type="ORF">AMECASPLE_009044</name>
</gene>
<keyword evidence="4" id="KW-0418">Kinase</keyword>
<dbReference type="InterPro" id="IPR011009">
    <property type="entry name" value="Kinase-like_dom_sf"/>
</dbReference>
<name>A0ABV0ZXJ3_9TELE</name>